<reference evidence="1 2" key="1">
    <citation type="submission" date="2019-02" db="EMBL/GenBank/DDBJ databases">
        <title>Complete genome sequence of Pseudomonas sp. SNU WT1 isolated from rainbow trout.</title>
        <authorList>
            <person name="Oh W.T."/>
            <person name="Park S.C."/>
        </authorList>
    </citation>
    <scope>NUCLEOTIDE SEQUENCE [LARGE SCALE GENOMIC DNA]</scope>
    <source>
        <strain evidence="1 2">SNU WT1</strain>
    </source>
</reference>
<dbReference type="Proteomes" id="UP000291130">
    <property type="component" value="Chromosome"/>
</dbReference>
<name>A0A411MKD3_9PSED</name>
<dbReference type="EMBL" id="CP035952">
    <property type="protein sequence ID" value="QBF27249.1"/>
    <property type="molecule type" value="Genomic_DNA"/>
</dbReference>
<protein>
    <submittedName>
        <fullName evidence="1">Uncharacterized protein</fullName>
    </submittedName>
</protein>
<organism evidence="1 2">
    <name type="scientific">Pseudomonas tructae</name>
    <dbReference type="NCBI Taxonomy" id="2518644"/>
    <lineage>
        <taxon>Bacteria</taxon>
        <taxon>Pseudomonadati</taxon>
        <taxon>Pseudomonadota</taxon>
        <taxon>Gammaproteobacteria</taxon>
        <taxon>Pseudomonadales</taxon>
        <taxon>Pseudomonadaceae</taxon>
        <taxon>Pseudomonas</taxon>
    </lineage>
</organism>
<sequence length="456" mass="49913">MTYTHYAMIEDIVFDGPDAMVILDCITAQAASALSTQKWARTQPNDEHLEQTMLLTVSLKDLMSRVTLHLQPNVDVPKVWICFNLQDHNPVADEGAISARFLSLGGQDQETLPHFTLTDIRSAAPQLQQLAFLTGLSVRGTQILEVLEAAAMQAGQSRWVVAYDVGQGNANALVNDLGYPCLFFDLGWPTSANARTRPPQRPQLLVAPGCVCHSGSAAPVVLSHWDFDHWAYAVSNMNYNYGTRAANIRFDPHALDRPWIIPRPPARRRGKGLGPTHLRFIAQLRQRLVWPNRLRSVPFAAGVITRTDPTRDPHDRNNQGLAWFVMPNAGAQRATLLPGDVEYANLHWPSPPPQLVSLVASHHGGWAGMPPAATTSVAPHLTLSLGALNVHHHPNALALGNHWTMGWPEPACTSNRSTTPHSLLINGSVLIPLDPSAPRPTFSCPTLIASNLVPTQ</sequence>
<gene>
    <name evidence="1" type="ORF">EXN22_16710</name>
</gene>
<dbReference type="RefSeq" id="WP_130265111.1">
    <property type="nucleotide sequence ID" value="NZ_CP035952.1"/>
</dbReference>
<dbReference type="OrthoDB" id="9761531at2"/>
<proteinExistence type="predicted"/>
<accession>A0A411MKD3</accession>
<evidence type="ECO:0000313" key="2">
    <source>
        <dbReference type="Proteomes" id="UP000291130"/>
    </source>
</evidence>
<dbReference type="KEGG" id="ptk:EXN22_16710"/>
<keyword evidence="2" id="KW-1185">Reference proteome</keyword>
<evidence type="ECO:0000313" key="1">
    <source>
        <dbReference type="EMBL" id="QBF27249.1"/>
    </source>
</evidence>
<dbReference type="AlphaFoldDB" id="A0A411MKD3"/>